<dbReference type="EMBL" id="AP027452">
    <property type="protein sequence ID" value="BDY32286.1"/>
    <property type="molecule type" value="Genomic_DNA"/>
</dbReference>
<reference evidence="1" key="1">
    <citation type="submission" date="2023-03" db="EMBL/GenBank/DDBJ databases">
        <title>Draft genome sequence of a Mycolicibacterium mageritense strain H4_3_1 isolated from a hybrid biological-inorganic system reactor.</title>
        <authorList>
            <person name="Feng X."/>
            <person name="Kazama D."/>
            <person name="Sato K."/>
            <person name="Kobayashi H."/>
        </authorList>
    </citation>
    <scope>NUCLEOTIDE SEQUENCE</scope>
    <source>
        <strain evidence="1">H4_3_1</strain>
    </source>
</reference>
<evidence type="ECO:0000313" key="1">
    <source>
        <dbReference type="EMBL" id="BDY32286.1"/>
    </source>
</evidence>
<accession>A0AAI8U1J5</accession>
<evidence type="ECO:0000313" key="2">
    <source>
        <dbReference type="Proteomes" id="UP001241092"/>
    </source>
</evidence>
<dbReference type="Proteomes" id="UP001241092">
    <property type="component" value="Chromosome"/>
</dbReference>
<proteinExistence type="predicted"/>
<protein>
    <submittedName>
        <fullName evidence="1">Uncharacterized protein</fullName>
    </submittedName>
</protein>
<sequence length="95" mass="10745">MISADRVALTGPQLEAIARDFLRSEFTERIYGMWPIDRRIDAYLRHRGFRGILNDGSACSRLTDRVMANLGRVRCNPADRLSKPVGLQSISAPER</sequence>
<organism evidence="1 2">
    <name type="scientific">Mycolicibacterium mageritense</name>
    <name type="common">Mycobacterium mageritense</name>
    <dbReference type="NCBI Taxonomy" id="53462"/>
    <lineage>
        <taxon>Bacteria</taxon>
        <taxon>Bacillati</taxon>
        <taxon>Actinomycetota</taxon>
        <taxon>Actinomycetes</taxon>
        <taxon>Mycobacteriales</taxon>
        <taxon>Mycobacteriaceae</taxon>
        <taxon>Mycolicibacterium</taxon>
    </lineage>
</organism>
<name>A0AAI8U1J5_MYCME</name>
<dbReference type="AlphaFoldDB" id="A0AAI8U1J5"/>
<gene>
    <name evidence="1" type="ORF">hbim_06249</name>
</gene>